<evidence type="ECO:0000313" key="2">
    <source>
        <dbReference type="Proteomes" id="UP000624703"/>
    </source>
</evidence>
<protein>
    <submittedName>
        <fullName evidence="1">Uncharacterized protein</fullName>
    </submittedName>
</protein>
<organism evidence="1 2">
    <name type="scientific">Persicirhabdus sediminis</name>
    <dbReference type="NCBI Taxonomy" id="454144"/>
    <lineage>
        <taxon>Bacteria</taxon>
        <taxon>Pseudomonadati</taxon>
        <taxon>Verrucomicrobiota</taxon>
        <taxon>Verrucomicrobiia</taxon>
        <taxon>Verrucomicrobiales</taxon>
        <taxon>Verrucomicrobiaceae</taxon>
        <taxon>Persicirhabdus</taxon>
    </lineage>
</organism>
<proteinExistence type="predicted"/>
<gene>
    <name evidence="1" type="ORF">JIN82_09075</name>
</gene>
<accession>A0A8J7MEN6</accession>
<comment type="caution">
    <text evidence="1">The sequence shown here is derived from an EMBL/GenBank/DDBJ whole genome shotgun (WGS) entry which is preliminary data.</text>
</comment>
<dbReference type="AlphaFoldDB" id="A0A8J7MEN6"/>
<dbReference type="Proteomes" id="UP000624703">
    <property type="component" value="Unassembled WGS sequence"/>
</dbReference>
<evidence type="ECO:0000313" key="1">
    <source>
        <dbReference type="EMBL" id="MBK1791300.1"/>
    </source>
</evidence>
<sequence length="140" mass="16422">MGGPTAEVRQQMISTEARGNFYYGRRYYVNKTRFWGYLRKPGQPATSAKLVMFNESKRRQPDRFSENGSGNQKYGFDNNYEYKIYGYYTGKTVYEINSNQFLPEFMLTNYAVVSKDPGWLFSPRDSYDPNNITLRPHNSL</sequence>
<reference evidence="1" key="1">
    <citation type="submission" date="2021-01" db="EMBL/GenBank/DDBJ databases">
        <title>Modified the classification status of verrucomicrobia.</title>
        <authorList>
            <person name="Feng X."/>
        </authorList>
    </citation>
    <scope>NUCLEOTIDE SEQUENCE</scope>
    <source>
        <strain evidence="1">_KCTC 22039</strain>
    </source>
</reference>
<name>A0A8J7MEN6_9BACT</name>
<dbReference type="EMBL" id="JAENIM010000039">
    <property type="protein sequence ID" value="MBK1791300.1"/>
    <property type="molecule type" value="Genomic_DNA"/>
</dbReference>
<keyword evidence="2" id="KW-1185">Reference proteome</keyword>